<name>A0ABP9AEK0_9SPHI</name>
<dbReference type="Proteomes" id="UP001501411">
    <property type="component" value="Unassembled WGS sequence"/>
</dbReference>
<evidence type="ECO:0000313" key="2">
    <source>
        <dbReference type="Proteomes" id="UP001501411"/>
    </source>
</evidence>
<proteinExistence type="predicted"/>
<evidence type="ECO:0000313" key="1">
    <source>
        <dbReference type="EMBL" id="GAA4780018.1"/>
    </source>
</evidence>
<reference evidence="2" key="1">
    <citation type="journal article" date="2019" name="Int. J. Syst. Evol. Microbiol.">
        <title>The Global Catalogue of Microorganisms (GCM) 10K type strain sequencing project: providing services to taxonomists for standard genome sequencing and annotation.</title>
        <authorList>
            <consortium name="The Broad Institute Genomics Platform"/>
            <consortium name="The Broad Institute Genome Sequencing Center for Infectious Disease"/>
            <person name="Wu L."/>
            <person name="Ma J."/>
        </authorList>
    </citation>
    <scope>NUCLEOTIDE SEQUENCE [LARGE SCALE GENOMIC DNA]</scope>
    <source>
        <strain evidence="2">JCM 18200</strain>
    </source>
</reference>
<keyword evidence="2" id="KW-1185">Reference proteome</keyword>
<protein>
    <submittedName>
        <fullName evidence="1">Uncharacterized protein</fullName>
    </submittedName>
</protein>
<dbReference type="RefSeq" id="WP_345229978.1">
    <property type="nucleotide sequence ID" value="NZ_BAABIQ010000003.1"/>
</dbReference>
<sequence length="84" mass="9100">MNESITLALLKKLQAEGFTTLIASARAENDLVYVPSKEPSPGELMDNAAVTALSNLEILGIDEVIKNFAFYANEGIELEIDEGE</sequence>
<comment type="caution">
    <text evidence="1">The sequence shown here is derived from an EMBL/GenBank/DDBJ whole genome shotgun (WGS) entry which is preliminary data.</text>
</comment>
<organism evidence="1 2">
    <name type="scientific">Olivibacter ginsenosidimutans</name>
    <dbReference type="NCBI Taxonomy" id="1176537"/>
    <lineage>
        <taxon>Bacteria</taxon>
        <taxon>Pseudomonadati</taxon>
        <taxon>Bacteroidota</taxon>
        <taxon>Sphingobacteriia</taxon>
        <taxon>Sphingobacteriales</taxon>
        <taxon>Sphingobacteriaceae</taxon>
        <taxon>Olivibacter</taxon>
    </lineage>
</organism>
<gene>
    <name evidence="1" type="ORF">GCM10023231_03610</name>
</gene>
<accession>A0ABP9AEK0</accession>
<dbReference type="EMBL" id="BAABIQ010000003">
    <property type="protein sequence ID" value="GAA4780018.1"/>
    <property type="molecule type" value="Genomic_DNA"/>
</dbReference>